<keyword evidence="2 6" id="KW-0121">Carboxypeptidase</keyword>
<comment type="similarity">
    <text evidence="1 6">Belongs to the peptidase S10 family.</text>
</comment>
<keyword evidence="8" id="KW-1185">Reference proteome</keyword>
<feature type="chain" id="PRO_5042664063" description="Carboxypeptidase" evidence="6">
    <location>
        <begin position="20"/>
        <end position="530"/>
    </location>
</feature>
<dbReference type="GO" id="GO:0006508">
    <property type="term" value="P:proteolysis"/>
    <property type="evidence" value="ECO:0007669"/>
    <property type="project" value="UniProtKB-KW"/>
</dbReference>
<keyword evidence="5" id="KW-0325">Glycoprotein</keyword>
<dbReference type="GO" id="GO:0004185">
    <property type="term" value="F:serine-type carboxypeptidase activity"/>
    <property type="evidence" value="ECO:0007669"/>
    <property type="project" value="UniProtKB-UniRule"/>
</dbReference>
<evidence type="ECO:0000256" key="5">
    <source>
        <dbReference type="ARBA" id="ARBA00023180"/>
    </source>
</evidence>
<keyword evidence="3 6" id="KW-0645">Protease</keyword>
<dbReference type="Proteomes" id="UP001303373">
    <property type="component" value="Chromosome 2"/>
</dbReference>
<feature type="signal peptide" evidence="6">
    <location>
        <begin position="1"/>
        <end position="19"/>
    </location>
</feature>
<dbReference type="SUPFAM" id="SSF53474">
    <property type="entry name" value="alpha/beta-Hydrolases"/>
    <property type="match status" value="1"/>
</dbReference>
<gene>
    <name evidence="7" type="ORF">R9X50_00141200</name>
</gene>
<dbReference type="InterPro" id="IPR018202">
    <property type="entry name" value="Ser_caboxypep_ser_AS"/>
</dbReference>
<dbReference type="PANTHER" id="PTHR11802:SF479">
    <property type="entry name" value="CARBOXYPEPTIDASE"/>
    <property type="match status" value="1"/>
</dbReference>
<keyword evidence="4 6" id="KW-0378">Hydrolase</keyword>
<evidence type="ECO:0000256" key="1">
    <source>
        <dbReference type="ARBA" id="ARBA00009431"/>
    </source>
</evidence>
<dbReference type="Gene3D" id="3.40.50.1820">
    <property type="entry name" value="alpha/beta hydrolase"/>
    <property type="match status" value="1"/>
</dbReference>
<dbReference type="EC" id="3.4.16.-" evidence="6"/>
<protein>
    <recommendedName>
        <fullName evidence="6">Carboxypeptidase</fullName>
        <ecNumber evidence="6">3.4.16.-</ecNumber>
    </recommendedName>
</protein>
<accession>A0AAQ3R865</accession>
<keyword evidence="6" id="KW-0732">Signal</keyword>
<evidence type="ECO:0000256" key="3">
    <source>
        <dbReference type="ARBA" id="ARBA00022670"/>
    </source>
</evidence>
<evidence type="ECO:0000313" key="7">
    <source>
        <dbReference type="EMBL" id="WPG98619.1"/>
    </source>
</evidence>
<dbReference type="PROSITE" id="PS00131">
    <property type="entry name" value="CARBOXYPEPT_SER_SER"/>
    <property type="match status" value="1"/>
</dbReference>
<name>A0AAQ3R865_9PEZI</name>
<dbReference type="InterPro" id="IPR029058">
    <property type="entry name" value="AB_hydrolase_fold"/>
</dbReference>
<dbReference type="AlphaFoldDB" id="A0AAQ3R865"/>
<reference evidence="7 8" key="1">
    <citation type="submission" date="2023-11" db="EMBL/GenBank/DDBJ databases">
        <title>An acidophilic fungus is an integral part of prey digestion in a carnivorous sundew plant.</title>
        <authorList>
            <person name="Tsai I.J."/>
        </authorList>
    </citation>
    <scope>NUCLEOTIDE SEQUENCE [LARGE SCALE GENOMIC DNA]</scope>
    <source>
        <strain evidence="7">169a</strain>
    </source>
</reference>
<evidence type="ECO:0000313" key="8">
    <source>
        <dbReference type="Proteomes" id="UP001303373"/>
    </source>
</evidence>
<organism evidence="7 8">
    <name type="scientific">Acrodontium crateriforme</name>
    <dbReference type="NCBI Taxonomy" id="150365"/>
    <lineage>
        <taxon>Eukaryota</taxon>
        <taxon>Fungi</taxon>
        <taxon>Dikarya</taxon>
        <taxon>Ascomycota</taxon>
        <taxon>Pezizomycotina</taxon>
        <taxon>Dothideomycetes</taxon>
        <taxon>Dothideomycetidae</taxon>
        <taxon>Mycosphaerellales</taxon>
        <taxon>Teratosphaeriaceae</taxon>
        <taxon>Acrodontium</taxon>
    </lineage>
</organism>
<dbReference type="InterPro" id="IPR001563">
    <property type="entry name" value="Peptidase_S10"/>
</dbReference>
<dbReference type="Pfam" id="PF00450">
    <property type="entry name" value="Peptidase_S10"/>
    <property type="match status" value="1"/>
</dbReference>
<evidence type="ECO:0000256" key="6">
    <source>
        <dbReference type="RuleBase" id="RU361156"/>
    </source>
</evidence>
<dbReference type="EMBL" id="CP138581">
    <property type="protein sequence ID" value="WPG98619.1"/>
    <property type="molecule type" value="Genomic_DNA"/>
</dbReference>
<evidence type="ECO:0000256" key="4">
    <source>
        <dbReference type="ARBA" id="ARBA00022801"/>
    </source>
</evidence>
<dbReference type="PRINTS" id="PR00724">
    <property type="entry name" value="CRBOXYPTASEC"/>
</dbReference>
<evidence type="ECO:0000256" key="2">
    <source>
        <dbReference type="ARBA" id="ARBA00022645"/>
    </source>
</evidence>
<proteinExistence type="inferred from homology"/>
<dbReference type="PANTHER" id="PTHR11802">
    <property type="entry name" value="SERINE PROTEASE FAMILY S10 SERINE CARBOXYPEPTIDASE"/>
    <property type="match status" value="1"/>
</dbReference>
<sequence>MKLCTGVLALVGAAGLSHAFNGIWENAAKFKPVVERAVPGQPFQNERLEARRTSRWATQQTAKFAVNGKNIPEVPFDIGESYAGLLPISGSPHETRELYFWFFPTSNNDSHEVTVWLNGGPGCSSLSGLLEENGPFTWEKGTLAPVKNPYSWNKLTNMLWIEQPVGVGFSQGTPNITNEVELGEQFLGFYKQFAKTFSAEKYDLYLTGESYAGTYIPYIAQSFIDAKNSDIKLKGISINDPSIGEGLVAQYVPIQPYVEYWSQLFYLNDTFRSHLKKAADKCGYTAYINKYLQFPPPKGPFPVPNPDENDDDCDIFSLAANGISDANPCFNIYHITDTCPSPYDQLGIVNDGDYNPPGAVVYFNRTDVQKAINAPVGTDWMQCSENVNVFGGAKNNPGGRDQSLAPSRDGVLQKVIEYTNNTIIGSGNLDFLLSTNGTLMSIQNTTWNGKQGFQSYPNKTFYVPFHKEQGGALGAAGTVGLWGTERGLTFYQVQLAGHEVPGYAPSAGYRMLEVLLGRVKDLSSTISLGV</sequence>